<feature type="domain" description="CBS" evidence="3">
    <location>
        <begin position="74"/>
        <end position="131"/>
    </location>
</feature>
<dbReference type="PROSITE" id="PS51371">
    <property type="entry name" value="CBS"/>
    <property type="match status" value="2"/>
</dbReference>
<evidence type="ECO:0000256" key="1">
    <source>
        <dbReference type="ARBA" id="ARBA00023122"/>
    </source>
</evidence>
<dbReference type="PANTHER" id="PTHR43080">
    <property type="entry name" value="CBS DOMAIN-CONTAINING PROTEIN CBSX3, MITOCHONDRIAL"/>
    <property type="match status" value="1"/>
</dbReference>
<proteinExistence type="predicted"/>
<evidence type="ECO:0000313" key="4">
    <source>
        <dbReference type="EMBL" id="ABU82271.1"/>
    </source>
</evidence>
<organism evidence="4 5">
    <name type="scientific">Ignicoccus hospitalis (strain KIN4/I / DSM 18386 / JCM 14125)</name>
    <dbReference type="NCBI Taxonomy" id="453591"/>
    <lineage>
        <taxon>Archaea</taxon>
        <taxon>Thermoproteota</taxon>
        <taxon>Thermoprotei</taxon>
        <taxon>Desulfurococcales</taxon>
        <taxon>Desulfurococcaceae</taxon>
        <taxon>Ignicoccus</taxon>
    </lineage>
</organism>
<keyword evidence="5" id="KW-1185">Reference proteome</keyword>
<gene>
    <name evidence="4" type="ordered locus">Igni_1094</name>
</gene>
<dbReference type="SUPFAM" id="SSF54631">
    <property type="entry name" value="CBS-domain pair"/>
    <property type="match status" value="1"/>
</dbReference>
<dbReference type="CDD" id="cd09836">
    <property type="entry name" value="CBS_pair_arch"/>
    <property type="match status" value="1"/>
</dbReference>
<name>A8ABG9_IGNH4</name>
<feature type="domain" description="CBS" evidence="3">
    <location>
        <begin position="10"/>
        <end position="66"/>
    </location>
</feature>
<protein>
    <submittedName>
        <fullName evidence="4">Putative signal-transduction protein with CBS domains</fullName>
    </submittedName>
</protein>
<dbReference type="STRING" id="453591.Igni_1094"/>
<dbReference type="eggNOG" id="arCOG00606">
    <property type="taxonomic scope" value="Archaea"/>
</dbReference>
<dbReference type="Proteomes" id="UP000000262">
    <property type="component" value="Chromosome"/>
</dbReference>
<sequence length="143" mass="15529">MRPITVADVMSKPVVVIGVNNTLREAAKEMMDKGVGSLVVVDEKGDVVGIITERDVVRAVAEGKDLNAPVSEVMTPDVLTVSPETSVLKAIETMKMHNVRHLPVASDDEIVGMVSLKDLAFAVAAEMILKRIYEMLKEELSEL</sequence>
<dbReference type="AlphaFoldDB" id="A8ABG9"/>
<dbReference type="Pfam" id="PF00571">
    <property type="entry name" value="CBS"/>
    <property type="match status" value="2"/>
</dbReference>
<evidence type="ECO:0000259" key="3">
    <source>
        <dbReference type="PROSITE" id="PS51371"/>
    </source>
</evidence>
<dbReference type="SMART" id="SM00116">
    <property type="entry name" value="CBS"/>
    <property type="match status" value="2"/>
</dbReference>
<dbReference type="PhylomeDB" id="A8ABG9"/>
<dbReference type="RefSeq" id="WP_012123235.1">
    <property type="nucleotide sequence ID" value="NC_009776.1"/>
</dbReference>
<dbReference type="EMBL" id="CP000816">
    <property type="protein sequence ID" value="ABU82271.1"/>
    <property type="molecule type" value="Genomic_DNA"/>
</dbReference>
<dbReference type="GeneID" id="5562076"/>
<dbReference type="Gene3D" id="3.10.580.10">
    <property type="entry name" value="CBS-domain"/>
    <property type="match status" value="1"/>
</dbReference>
<evidence type="ECO:0000313" key="5">
    <source>
        <dbReference type="Proteomes" id="UP000000262"/>
    </source>
</evidence>
<dbReference type="HOGENOM" id="CLU_040681_12_1_2"/>
<dbReference type="InterPro" id="IPR000644">
    <property type="entry name" value="CBS_dom"/>
</dbReference>
<accession>A8ABG9</accession>
<keyword evidence="1 2" id="KW-0129">CBS domain</keyword>
<dbReference type="PANTHER" id="PTHR43080:SF2">
    <property type="entry name" value="CBS DOMAIN-CONTAINING PROTEIN"/>
    <property type="match status" value="1"/>
</dbReference>
<dbReference type="InterPro" id="IPR051257">
    <property type="entry name" value="Diverse_CBS-Domain"/>
</dbReference>
<reference evidence="4 5" key="1">
    <citation type="journal article" date="2008" name="Genome Biol.">
        <title>A genomic analysis of the archaeal system Ignicoccus hospitalis-Nanoarchaeum equitans.</title>
        <authorList>
            <person name="Podar M."/>
            <person name="Anderson I."/>
            <person name="Makarova K.S."/>
            <person name="Elkins J.G."/>
            <person name="Ivanova N."/>
            <person name="Wall M.A."/>
            <person name="Lykidis A."/>
            <person name="Mavromatis K."/>
            <person name="Sun H."/>
            <person name="Hudson M.E."/>
            <person name="Chen W."/>
            <person name="Deciu C."/>
            <person name="Hutchison D."/>
            <person name="Eads J.R."/>
            <person name="Anderson A."/>
            <person name="Fernandes F."/>
            <person name="Szeto E."/>
            <person name="Lapidus A."/>
            <person name="Kyrpides N.C."/>
            <person name="Saier M.H.Jr."/>
            <person name="Richardson P.M."/>
            <person name="Rachel R."/>
            <person name="Huber H."/>
            <person name="Eisen J.A."/>
            <person name="Koonin E.V."/>
            <person name="Keller M."/>
            <person name="Stetter K.O."/>
        </authorList>
    </citation>
    <scope>NUCLEOTIDE SEQUENCE [LARGE SCALE GENOMIC DNA]</scope>
    <source>
        <strain evidence="5">KIN4/I / DSM 18386 / JCM 14125</strain>
    </source>
</reference>
<evidence type="ECO:0000256" key="2">
    <source>
        <dbReference type="PROSITE-ProRule" id="PRU00703"/>
    </source>
</evidence>
<dbReference type="InterPro" id="IPR046342">
    <property type="entry name" value="CBS_dom_sf"/>
</dbReference>
<dbReference type="KEGG" id="iho:Igni_1094"/>
<dbReference type="OrthoDB" id="17822at2157"/>